<gene>
    <name evidence="3" type="primary">fadD3_1</name>
    <name evidence="3" type="ORF">D7316_01723</name>
</gene>
<dbReference type="OrthoDB" id="9803968at2"/>
<protein>
    <submittedName>
        <fullName evidence="3">3-[(3aS,4S,7aS)-7a-methyl-1, 5-dioxo-octahydro-1H-inden-4-yl]propanoyl:CoA ligase</fullName>
        <ecNumber evidence="3">6.2.1.41</ecNumber>
    </submittedName>
</protein>
<dbReference type="EMBL" id="CP033972">
    <property type="protein sequence ID" value="AZG45129.1"/>
    <property type="molecule type" value="Genomic_DNA"/>
</dbReference>
<dbReference type="Pfam" id="PF00501">
    <property type="entry name" value="AMP-binding"/>
    <property type="match status" value="1"/>
</dbReference>
<keyword evidence="3" id="KW-0436">Ligase</keyword>
<dbReference type="KEGG" id="gom:D7316_01723"/>
<dbReference type="InterPro" id="IPR000873">
    <property type="entry name" value="AMP-dep_synth/lig_dom"/>
</dbReference>
<accession>A0A3G8JL18</accession>
<reference evidence="3 4" key="1">
    <citation type="submission" date="2018-11" db="EMBL/GenBank/DDBJ databases">
        <title>Gordonia insulae sp. nov., isolated from an island soil.</title>
        <authorList>
            <person name="Kim Y.S."/>
            <person name="Kim S.B."/>
        </authorList>
    </citation>
    <scope>NUCLEOTIDE SEQUENCE [LARGE SCALE GENOMIC DNA]</scope>
    <source>
        <strain evidence="3 4">MMS17-SY073</strain>
    </source>
</reference>
<dbReference type="PANTHER" id="PTHR24096">
    <property type="entry name" value="LONG-CHAIN-FATTY-ACID--COA LIGASE"/>
    <property type="match status" value="1"/>
</dbReference>
<dbReference type="SUPFAM" id="SSF56801">
    <property type="entry name" value="Acetyl-CoA synthetase-like"/>
    <property type="match status" value="1"/>
</dbReference>
<organism evidence="3 4">
    <name type="scientific">Gordonia insulae</name>
    <dbReference type="NCBI Taxonomy" id="2420509"/>
    <lineage>
        <taxon>Bacteria</taxon>
        <taxon>Bacillati</taxon>
        <taxon>Actinomycetota</taxon>
        <taxon>Actinomycetes</taxon>
        <taxon>Mycobacteriales</taxon>
        <taxon>Gordoniaceae</taxon>
        <taxon>Gordonia</taxon>
    </lineage>
</organism>
<dbReference type="Gene3D" id="3.40.50.12780">
    <property type="entry name" value="N-terminal domain of ligase-like"/>
    <property type="match status" value="1"/>
</dbReference>
<evidence type="ECO:0000313" key="4">
    <source>
        <dbReference type="Proteomes" id="UP000271469"/>
    </source>
</evidence>
<dbReference type="Proteomes" id="UP000271469">
    <property type="component" value="Chromosome"/>
</dbReference>
<dbReference type="PROSITE" id="PS00455">
    <property type="entry name" value="AMP_BINDING"/>
    <property type="match status" value="1"/>
</dbReference>
<evidence type="ECO:0000259" key="1">
    <source>
        <dbReference type="Pfam" id="PF00501"/>
    </source>
</evidence>
<dbReference type="InterPro" id="IPR025110">
    <property type="entry name" value="AMP-bd_C"/>
</dbReference>
<dbReference type="InterPro" id="IPR020845">
    <property type="entry name" value="AMP-binding_CS"/>
</dbReference>
<sequence length="576" mass="61726">MSTLSPTTVPATAESACAAPSIAAGAPLDDEPGLGTLTLPGFLREVTERFAEREALVMRTTQGTVRWSYADLWERSMEVARALRARGVGKDSRVGVLMTNRAEWLSAVFGTSLAGGVAVTLSTFSTPAELDHLVKESGISVLLFERMVARTDLAVALSELEPLLTTAPPGTLRSTSFPFLTYLAMVGDATGHAGIDDWETFLGLGGTEPRELIEATAASTRPSDTAVLFFSSGSTSKPKGILSAHRGVTIQMWRFRRMYGLSPDDNVRCWSANGFFWSGNFGMALGSTLACGGSLVLQSTFDAAEALDLMDTERVNFPVAWPHQWTALEAAPNWDTVDLSAMHFVDRNTPIARHASVTTTYTEPGHAYGNTETFTITTCFAANTPDDAIGGSSGEPLPGNTVKIVDALTGTTVPVGERGEICVKGPTLMLGYLGTPLAETVDDEGFFHTGDGGYLDDRGRLFWEGRLTDIIKTGGANVSPLEVDDVLVAHPGVKVARTVGVPHDTLGEVVVSCIVPHEGADLEAERIRGYLREQLASYKVPRRVLFFRDDEISLTGSAKIKSSDLRELATKRLTAT</sequence>
<dbReference type="Pfam" id="PF13193">
    <property type="entry name" value="AMP-binding_C"/>
    <property type="match status" value="1"/>
</dbReference>
<evidence type="ECO:0000259" key="2">
    <source>
        <dbReference type="Pfam" id="PF13193"/>
    </source>
</evidence>
<evidence type="ECO:0000313" key="3">
    <source>
        <dbReference type="EMBL" id="AZG45129.1"/>
    </source>
</evidence>
<dbReference type="RefSeq" id="WP_124707895.1">
    <property type="nucleotide sequence ID" value="NZ_CP033972.1"/>
</dbReference>
<keyword evidence="4" id="KW-1185">Reference proteome</keyword>
<proteinExistence type="predicted"/>
<name>A0A3G8JL18_9ACTN</name>
<dbReference type="InterPro" id="IPR042099">
    <property type="entry name" value="ANL_N_sf"/>
</dbReference>
<feature type="domain" description="AMP-dependent synthetase/ligase" evidence="1">
    <location>
        <begin position="44"/>
        <end position="433"/>
    </location>
</feature>
<dbReference type="Gene3D" id="3.30.300.30">
    <property type="match status" value="1"/>
</dbReference>
<dbReference type="AlphaFoldDB" id="A0A3G8JL18"/>
<dbReference type="GO" id="GO:0016405">
    <property type="term" value="F:CoA-ligase activity"/>
    <property type="evidence" value="ECO:0007669"/>
    <property type="project" value="TreeGrafter"/>
</dbReference>
<dbReference type="EC" id="6.2.1.41" evidence="3"/>
<dbReference type="InterPro" id="IPR045851">
    <property type="entry name" value="AMP-bd_C_sf"/>
</dbReference>
<feature type="domain" description="AMP-binding enzyme C-terminal" evidence="2">
    <location>
        <begin position="482"/>
        <end position="559"/>
    </location>
</feature>